<reference evidence="1" key="1">
    <citation type="submission" date="2014-09" db="EMBL/GenBank/DDBJ databases">
        <authorList>
            <person name="Magalhaes I.L.F."/>
            <person name="Oliveira U."/>
            <person name="Santos F.R."/>
            <person name="Vidigal T.H.D.A."/>
            <person name="Brescovit A.D."/>
            <person name="Santos A.J."/>
        </authorList>
    </citation>
    <scope>NUCLEOTIDE SEQUENCE</scope>
    <source>
        <tissue evidence="1">Shoot tissue taken approximately 20 cm above the soil surface</tissue>
    </source>
</reference>
<proteinExistence type="predicted"/>
<name>A0A0A8Y4L3_ARUDO</name>
<sequence length="10" mass="1134">MRWPGARCGT</sequence>
<reference evidence="1" key="2">
    <citation type="journal article" date="2015" name="Data Brief">
        <title>Shoot transcriptome of the giant reed, Arundo donax.</title>
        <authorList>
            <person name="Barrero R.A."/>
            <person name="Guerrero F.D."/>
            <person name="Moolhuijzen P."/>
            <person name="Goolsby J.A."/>
            <person name="Tidwell J."/>
            <person name="Bellgard S.E."/>
            <person name="Bellgard M.I."/>
        </authorList>
    </citation>
    <scope>NUCLEOTIDE SEQUENCE</scope>
    <source>
        <tissue evidence="1">Shoot tissue taken approximately 20 cm above the soil surface</tissue>
    </source>
</reference>
<evidence type="ECO:0000313" key="1">
    <source>
        <dbReference type="EMBL" id="JAD20884.1"/>
    </source>
</evidence>
<accession>A0A0A8Y4L3</accession>
<protein>
    <submittedName>
        <fullName evidence="1">Uncharacterized protein</fullName>
    </submittedName>
</protein>
<dbReference type="EMBL" id="GBRH01277011">
    <property type="protein sequence ID" value="JAD20884.1"/>
    <property type="molecule type" value="Transcribed_RNA"/>
</dbReference>
<organism evidence="1">
    <name type="scientific">Arundo donax</name>
    <name type="common">Giant reed</name>
    <name type="synonym">Donax arundinaceus</name>
    <dbReference type="NCBI Taxonomy" id="35708"/>
    <lineage>
        <taxon>Eukaryota</taxon>
        <taxon>Viridiplantae</taxon>
        <taxon>Streptophyta</taxon>
        <taxon>Embryophyta</taxon>
        <taxon>Tracheophyta</taxon>
        <taxon>Spermatophyta</taxon>
        <taxon>Magnoliopsida</taxon>
        <taxon>Liliopsida</taxon>
        <taxon>Poales</taxon>
        <taxon>Poaceae</taxon>
        <taxon>PACMAD clade</taxon>
        <taxon>Arundinoideae</taxon>
        <taxon>Arundineae</taxon>
        <taxon>Arundo</taxon>
    </lineage>
</organism>